<dbReference type="Gene3D" id="3.10.20.30">
    <property type="match status" value="1"/>
</dbReference>
<comment type="caution">
    <text evidence="1">The sequence shown here is derived from an EMBL/GenBank/DDBJ whole genome shotgun (WGS) entry which is preliminary data.</text>
</comment>
<evidence type="ECO:0000313" key="2">
    <source>
        <dbReference type="Proteomes" id="UP001298753"/>
    </source>
</evidence>
<organism evidence="1 2">
    <name type="scientific">Agathobaculum butyriciproducens</name>
    <dbReference type="NCBI Taxonomy" id="1628085"/>
    <lineage>
        <taxon>Bacteria</taxon>
        <taxon>Bacillati</taxon>
        <taxon>Bacillota</taxon>
        <taxon>Clostridia</taxon>
        <taxon>Eubacteriales</taxon>
        <taxon>Butyricicoccaceae</taxon>
        <taxon>Agathobaculum</taxon>
    </lineage>
</organism>
<dbReference type="PANTHER" id="PTHR34472">
    <property type="entry name" value="SULFUR CARRIER PROTEIN THIS"/>
    <property type="match status" value="1"/>
</dbReference>
<dbReference type="RefSeq" id="WP_199720411.1">
    <property type="nucleotide sequence ID" value="NZ_DBGBNA010000134.1"/>
</dbReference>
<protein>
    <submittedName>
        <fullName evidence="1">Sulfur carrier protein ThiS</fullName>
    </submittedName>
</protein>
<dbReference type="InterPro" id="IPR012675">
    <property type="entry name" value="Beta-grasp_dom_sf"/>
</dbReference>
<dbReference type="GeneID" id="98660447"/>
<dbReference type="Proteomes" id="UP001298753">
    <property type="component" value="Unassembled WGS sequence"/>
</dbReference>
<sequence>MKVNGNERAVPAEGTVLALLKELGHDPQRVAVEKNGTIIPRAQFAEEKLTDADHLEVVCFVGGG</sequence>
<dbReference type="SUPFAM" id="SSF54285">
    <property type="entry name" value="MoaD/ThiS"/>
    <property type="match status" value="1"/>
</dbReference>
<dbReference type="PANTHER" id="PTHR34472:SF1">
    <property type="entry name" value="SULFUR CARRIER PROTEIN THIS"/>
    <property type="match status" value="1"/>
</dbReference>
<dbReference type="AlphaFoldDB" id="A0AAW4W345"/>
<keyword evidence="2" id="KW-1185">Reference proteome</keyword>
<name>A0AAW4W345_9FIRM</name>
<evidence type="ECO:0000313" key="1">
    <source>
        <dbReference type="EMBL" id="MCC2177778.1"/>
    </source>
</evidence>
<dbReference type="InterPro" id="IPR016155">
    <property type="entry name" value="Mopterin_synth/thiamin_S_b"/>
</dbReference>
<dbReference type="InterPro" id="IPR010035">
    <property type="entry name" value="Thi_S"/>
</dbReference>
<dbReference type="CDD" id="cd00565">
    <property type="entry name" value="Ubl_ThiS"/>
    <property type="match status" value="1"/>
</dbReference>
<proteinExistence type="predicted"/>
<reference evidence="1 2" key="1">
    <citation type="submission" date="2021-10" db="EMBL/GenBank/DDBJ databases">
        <title>Anaerobic single-cell dispensing facilitates the cultivation of human gut bacteria.</title>
        <authorList>
            <person name="Afrizal A."/>
        </authorList>
    </citation>
    <scope>NUCLEOTIDE SEQUENCE [LARGE SCALE GENOMIC DNA]</scope>
    <source>
        <strain evidence="1 2">CLA-AA-H270</strain>
    </source>
</reference>
<dbReference type="EMBL" id="JAJEPX010000054">
    <property type="protein sequence ID" value="MCC2177778.1"/>
    <property type="molecule type" value="Genomic_DNA"/>
</dbReference>
<dbReference type="InterPro" id="IPR003749">
    <property type="entry name" value="ThiS/MoaD-like"/>
</dbReference>
<accession>A0AAW4W345</accession>
<gene>
    <name evidence="1" type="primary">thiS</name>
    <name evidence="1" type="ORF">LKD22_11705</name>
</gene>
<dbReference type="Pfam" id="PF02597">
    <property type="entry name" value="ThiS"/>
    <property type="match status" value="1"/>
</dbReference>
<dbReference type="NCBIfam" id="TIGR01683">
    <property type="entry name" value="thiS"/>
    <property type="match status" value="1"/>
</dbReference>